<dbReference type="InterPro" id="IPR025166">
    <property type="entry name" value="Integrase_DNA_bind_dom"/>
</dbReference>
<dbReference type="GO" id="GO:0006310">
    <property type="term" value="P:DNA recombination"/>
    <property type="evidence" value="ECO:0007669"/>
    <property type="project" value="UniProtKB-KW"/>
</dbReference>
<dbReference type="GO" id="GO:0003677">
    <property type="term" value="F:DNA binding"/>
    <property type="evidence" value="ECO:0007669"/>
    <property type="project" value="InterPro"/>
</dbReference>
<name>A0A9Y2KZ45_9RHOB</name>
<feature type="domain" description="Tyr recombinase" evidence="4">
    <location>
        <begin position="207"/>
        <end position="385"/>
    </location>
</feature>
<dbReference type="PANTHER" id="PTHR30629">
    <property type="entry name" value="PROPHAGE INTEGRASE"/>
    <property type="match status" value="1"/>
</dbReference>
<dbReference type="Proteomes" id="UP001238334">
    <property type="component" value="Chromosome"/>
</dbReference>
<dbReference type="InterPro" id="IPR002104">
    <property type="entry name" value="Integrase_catalytic"/>
</dbReference>
<dbReference type="InterPro" id="IPR050808">
    <property type="entry name" value="Phage_Integrase"/>
</dbReference>
<dbReference type="InterPro" id="IPR011010">
    <property type="entry name" value="DNA_brk_join_enz"/>
</dbReference>
<protein>
    <submittedName>
        <fullName evidence="5">Integrase family protein</fullName>
    </submittedName>
</protein>
<evidence type="ECO:0000256" key="1">
    <source>
        <dbReference type="ARBA" id="ARBA00008857"/>
    </source>
</evidence>
<dbReference type="Gene3D" id="3.30.160.390">
    <property type="entry name" value="Integrase, DNA-binding domain"/>
    <property type="match status" value="1"/>
</dbReference>
<proteinExistence type="inferred from homology"/>
<dbReference type="RefSeq" id="WP_270920596.1">
    <property type="nucleotide sequence ID" value="NZ_CP127247.1"/>
</dbReference>
<dbReference type="Pfam" id="PF13356">
    <property type="entry name" value="Arm-DNA-bind_3"/>
    <property type="match status" value="1"/>
</dbReference>
<evidence type="ECO:0000313" key="6">
    <source>
        <dbReference type="Proteomes" id="UP001238334"/>
    </source>
</evidence>
<keyword evidence="6" id="KW-1185">Reference proteome</keyword>
<dbReference type="AlphaFoldDB" id="A0A9Y2KZ45"/>
<evidence type="ECO:0000313" key="5">
    <source>
        <dbReference type="EMBL" id="WIY24412.1"/>
    </source>
</evidence>
<keyword evidence="2" id="KW-0229">DNA integration</keyword>
<evidence type="ECO:0000256" key="2">
    <source>
        <dbReference type="ARBA" id="ARBA00022908"/>
    </source>
</evidence>
<dbReference type="GO" id="GO:0015074">
    <property type="term" value="P:DNA integration"/>
    <property type="evidence" value="ECO:0007669"/>
    <property type="project" value="UniProtKB-KW"/>
</dbReference>
<dbReference type="PROSITE" id="PS51898">
    <property type="entry name" value="TYR_RECOMBINASE"/>
    <property type="match status" value="1"/>
</dbReference>
<sequence length="404" mass="46185">MNRIKLTAKLVNELPFQSGKQRLIYDKSLHGFGVLIGATKKSYFAESRVNGKSRRITIGPADVFTTDQARKEAKKLLGQMAAGIDPNAAKAEARMRGITLSVARETFFAGRKLESKTEYDYRRVFAVYFSDWDKRALRDISPSAFLNRFRKLTTENGPATANKAARVFQSMWNYNRAATAGYNGVPVLAECPVSRVGAVKAWNPVKRRQTFLRDDMLPKWFNALNNLETMTFREDAENFRDYAELLLRTGLRRSEGASLLWEDVDLIASIFTLRDTKNGSDHTLPMSQQIKAIFRRRHNYGSTGYVFASNSKSGKLEDPRKFLVQVRKSIGQDWTFHDLRRTFATMAERWDVSHYAIKRLLNHANCDVTSGYLIHDPERLREPIQRISDEIDRCKMSNPTSNSS</sequence>
<reference evidence="5 6" key="1">
    <citation type="submission" date="2023-06" db="EMBL/GenBank/DDBJ databases">
        <title>Parasedimentitalea psychrophila sp. nov., a psychrophilic bacterium isolated from deep-sea sediment.</title>
        <authorList>
            <person name="Li A."/>
        </authorList>
    </citation>
    <scope>NUCLEOTIDE SEQUENCE [LARGE SCALE GENOMIC DNA]</scope>
    <source>
        <strain evidence="5 6">QS115</strain>
    </source>
</reference>
<comment type="similarity">
    <text evidence="1">Belongs to the 'phage' integrase family.</text>
</comment>
<organism evidence="5 6">
    <name type="scientific">Parasedimentitalea psychrophila</name>
    <dbReference type="NCBI Taxonomy" id="2997337"/>
    <lineage>
        <taxon>Bacteria</taxon>
        <taxon>Pseudomonadati</taxon>
        <taxon>Pseudomonadota</taxon>
        <taxon>Alphaproteobacteria</taxon>
        <taxon>Rhodobacterales</taxon>
        <taxon>Paracoccaceae</taxon>
        <taxon>Parasedimentitalea</taxon>
    </lineage>
</organism>
<dbReference type="EMBL" id="CP127247">
    <property type="protein sequence ID" value="WIY24412.1"/>
    <property type="molecule type" value="Genomic_DNA"/>
</dbReference>
<gene>
    <name evidence="5" type="ORF">QPJ95_17810</name>
</gene>
<dbReference type="Pfam" id="PF00589">
    <property type="entry name" value="Phage_integrase"/>
    <property type="match status" value="1"/>
</dbReference>
<dbReference type="InterPro" id="IPR038488">
    <property type="entry name" value="Integrase_DNA-bd_sf"/>
</dbReference>
<dbReference type="PANTHER" id="PTHR30629:SF2">
    <property type="entry name" value="PROPHAGE INTEGRASE INTS-RELATED"/>
    <property type="match status" value="1"/>
</dbReference>
<dbReference type="InterPro" id="IPR013762">
    <property type="entry name" value="Integrase-like_cat_sf"/>
</dbReference>
<evidence type="ECO:0000256" key="3">
    <source>
        <dbReference type="ARBA" id="ARBA00023172"/>
    </source>
</evidence>
<dbReference type="SUPFAM" id="SSF56349">
    <property type="entry name" value="DNA breaking-rejoining enzymes"/>
    <property type="match status" value="1"/>
</dbReference>
<dbReference type="Gene3D" id="1.10.443.10">
    <property type="entry name" value="Intergrase catalytic core"/>
    <property type="match status" value="1"/>
</dbReference>
<keyword evidence="3" id="KW-0233">DNA recombination</keyword>
<accession>A0A9Y2KZ45</accession>
<evidence type="ECO:0000259" key="4">
    <source>
        <dbReference type="PROSITE" id="PS51898"/>
    </source>
</evidence>
<dbReference type="KEGG" id="ppso:QPJ95_17810"/>